<evidence type="ECO:0000256" key="6">
    <source>
        <dbReference type="ARBA" id="ARBA00023004"/>
    </source>
</evidence>
<dbReference type="CDD" id="cd01347">
    <property type="entry name" value="ligand_gated_channel"/>
    <property type="match status" value="1"/>
</dbReference>
<protein>
    <submittedName>
        <fullName evidence="16">TonB-dependent receptor</fullName>
    </submittedName>
</protein>
<dbReference type="InterPro" id="IPR039426">
    <property type="entry name" value="TonB-dep_rcpt-like"/>
</dbReference>
<dbReference type="InterPro" id="IPR000531">
    <property type="entry name" value="Beta-barrel_TonB"/>
</dbReference>
<keyword evidence="13" id="KW-0732">Signal</keyword>
<dbReference type="PROSITE" id="PS52016">
    <property type="entry name" value="TONB_DEPENDENT_REC_3"/>
    <property type="match status" value="1"/>
</dbReference>
<evidence type="ECO:0000313" key="16">
    <source>
        <dbReference type="EMBL" id="MEJ6010435.1"/>
    </source>
</evidence>
<dbReference type="PANTHER" id="PTHR32552">
    <property type="entry name" value="FERRICHROME IRON RECEPTOR-RELATED"/>
    <property type="match status" value="1"/>
</dbReference>
<gene>
    <name evidence="16" type="ORF">WG900_10935</name>
</gene>
<comment type="subcellular location">
    <subcellularLocation>
        <location evidence="1 11">Cell outer membrane</location>
        <topology evidence="1 11">Multi-pass membrane protein</topology>
    </subcellularLocation>
</comment>
<evidence type="ECO:0000313" key="17">
    <source>
        <dbReference type="Proteomes" id="UP001379235"/>
    </source>
</evidence>
<dbReference type="InterPro" id="IPR012910">
    <property type="entry name" value="Plug_dom"/>
</dbReference>
<evidence type="ECO:0000256" key="13">
    <source>
        <dbReference type="SAM" id="SignalP"/>
    </source>
</evidence>
<dbReference type="Pfam" id="PF07715">
    <property type="entry name" value="Plug"/>
    <property type="match status" value="1"/>
</dbReference>
<reference evidence="16 17" key="1">
    <citation type="submission" date="2024-03" db="EMBL/GenBank/DDBJ databases">
        <authorList>
            <person name="Jo J.-H."/>
        </authorList>
    </citation>
    <scope>NUCLEOTIDE SEQUENCE [LARGE SCALE GENOMIC DNA]</scope>
    <source>
        <strain evidence="16 17">AS3R-12</strain>
    </source>
</reference>
<feature type="chain" id="PRO_5046237937" evidence="13">
    <location>
        <begin position="20"/>
        <end position="746"/>
    </location>
</feature>
<keyword evidence="6" id="KW-0408">Iron</keyword>
<feature type="signal peptide" evidence="13">
    <location>
        <begin position="1"/>
        <end position="19"/>
    </location>
</feature>
<keyword evidence="5 11" id="KW-0812">Transmembrane</keyword>
<evidence type="ECO:0000256" key="8">
    <source>
        <dbReference type="ARBA" id="ARBA00023077"/>
    </source>
</evidence>
<keyword evidence="4" id="KW-0410">Iron transport</keyword>
<dbReference type="Pfam" id="PF00593">
    <property type="entry name" value="TonB_dep_Rec_b-barrel"/>
    <property type="match status" value="1"/>
</dbReference>
<evidence type="ECO:0000256" key="4">
    <source>
        <dbReference type="ARBA" id="ARBA00022496"/>
    </source>
</evidence>
<keyword evidence="17" id="KW-1185">Reference proteome</keyword>
<evidence type="ECO:0000256" key="7">
    <source>
        <dbReference type="ARBA" id="ARBA00023065"/>
    </source>
</evidence>
<keyword evidence="16" id="KW-0675">Receptor</keyword>
<evidence type="ECO:0000259" key="15">
    <source>
        <dbReference type="Pfam" id="PF07715"/>
    </source>
</evidence>
<evidence type="ECO:0000256" key="2">
    <source>
        <dbReference type="ARBA" id="ARBA00022448"/>
    </source>
</evidence>
<comment type="caution">
    <text evidence="16">The sequence shown here is derived from an EMBL/GenBank/DDBJ whole genome shotgun (WGS) entry which is preliminary data.</text>
</comment>
<keyword evidence="9 11" id="KW-0472">Membrane</keyword>
<dbReference type="SUPFAM" id="SSF56935">
    <property type="entry name" value="Porins"/>
    <property type="match status" value="1"/>
</dbReference>
<evidence type="ECO:0000256" key="10">
    <source>
        <dbReference type="ARBA" id="ARBA00023237"/>
    </source>
</evidence>
<organism evidence="16 17">
    <name type="scientific">Novosphingobium aquae</name>
    <dbReference type="NCBI Taxonomy" id="3133435"/>
    <lineage>
        <taxon>Bacteria</taxon>
        <taxon>Pseudomonadati</taxon>
        <taxon>Pseudomonadota</taxon>
        <taxon>Alphaproteobacteria</taxon>
        <taxon>Sphingomonadales</taxon>
        <taxon>Sphingomonadaceae</taxon>
        <taxon>Novosphingobium</taxon>
    </lineage>
</organism>
<sequence>MKKLTMARLFAAASMVSLAISGNSASAQTAAPEGEEANGIADIVVTAQKRSESSQTVPASITALDDKALDLRQISSVSDLQGQVPSLVVGELFGTNLITLRGISTGQTSGSEDPSVATHINGAYQPRSRSIDVAMVDLQRVEVLSGPQGTLYGRNATGGAVNYVLRGPSDTFEGELTGRAANYERFGISGSVSGPIGDSVGIRVTGLYDNQAEGFSRVLNANAPKDRLEENRVYGGRVVVEAKPSDRVTITVEGIGLNTKSSTAFFPFGQSIAPAINAAVQPQTYLAHEIYTDENAQLNSQYYQGIATINAELSDNVSIKSISAYQDYHQLMVIDSDGSATSPKLRTATNQVTDSQTFTQEFNVNTKLIDGRLNSIFGFFYFHDDIDLQTDLTTFRSFSAATGSLNPFTSVLSFHTFQKARSYAFFTDHTFSVTDSIRLIAGLRYNHDEKTAQQSFFFNGNPVLAPTTINKIVFESWTPRFGFQVDVAPRVMLYGTYSKGFKSGGFASNVNAVNPFNPEKISGGEIGVKSELADRRIRLNLSGYYYDYSDLQVQNAVLVNGIPSFRVRNAAKSRIYGVEAQLQAMLSDNFKLDIAGMVQSAKYTDFSTCNNTLVVGTCTAAANTTLINLKGNWLNRAPNYTVNVGLEYKTEVGSAGELTLRGESLFSGTVHFDEFASALVTQKAYSLQNFYVSFTPTSDRFTLRAYVKNIGDTDYKTSGFFQTATLQQAGNWGAPRTFGAEATIRF</sequence>
<accession>A0ABU8S9B1</accession>
<evidence type="ECO:0000256" key="5">
    <source>
        <dbReference type="ARBA" id="ARBA00022692"/>
    </source>
</evidence>
<comment type="similarity">
    <text evidence="11 12">Belongs to the TonB-dependent receptor family.</text>
</comment>
<dbReference type="RefSeq" id="WP_339967082.1">
    <property type="nucleotide sequence ID" value="NZ_JBBHJY010000005.1"/>
</dbReference>
<dbReference type="Gene3D" id="2.40.170.20">
    <property type="entry name" value="TonB-dependent receptor, beta-barrel domain"/>
    <property type="match status" value="1"/>
</dbReference>
<evidence type="ECO:0000256" key="3">
    <source>
        <dbReference type="ARBA" id="ARBA00022452"/>
    </source>
</evidence>
<dbReference type="PANTHER" id="PTHR32552:SF81">
    <property type="entry name" value="TONB-DEPENDENT OUTER MEMBRANE RECEPTOR"/>
    <property type="match status" value="1"/>
</dbReference>
<keyword evidence="10 11" id="KW-0998">Cell outer membrane</keyword>
<dbReference type="EMBL" id="JBBHJY010000005">
    <property type="protein sequence ID" value="MEJ6010435.1"/>
    <property type="molecule type" value="Genomic_DNA"/>
</dbReference>
<feature type="domain" description="TonB-dependent receptor plug" evidence="15">
    <location>
        <begin position="55"/>
        <end position="160"/>
    </location>
</feature>
<evidence type="ECO:0000256" key="11">
    <source>
        <dbReference type="PROSITE-ProRule" id="PRU01360"/>
    </source>
</evidence>
<dbReference type="Proteomes" id="UP001379235">
    <property type="component" value="Unassembled WGS sequence"/>
</dbReference>
<keyword evidence="8 12" id="KW-0798">TonB box</keyword>
<evidence type="ECO:0000256" key="12">
    <source>
        <dbReference type="RuleBase" id="RU003357"/>
    </source>
</evidence>
<feature type="domain" description="TonB-dependent receptor-like beta-barrel" evidence="14">
    <location>
        <begin position="284"/>
        <end position="710"/>
    </location>
</feature>
<dbReference type="InterPro" id="IPR036942">
    <property type="entry name" value="Beta-barrel_TonB_sf"/>
</dbReference>
<evidence type="ECO:0000256" key="1">
    <source>
        <dbReference type="ARBA" id="ARBA00004571"/>
    </source>
</evidence>
<keyword evidence="2 11" id="KW-0813">Transport</keyword>
<keyword evidence="7" id="KW-0406">Ion transport</keyword>
<evidence type="ECO:0000259" key="14">
    <source>
        <dbReference type="Pfam" id="PF00593"/>
    </source>
</evidence>
<keyword evidence="3 11" id="KW-1134">Transmembrane beta strand</keyword>
<name>A0ABU8S9B1_9SPHN</name>
<evidence type="ECO:0000256" key="9">
    <source>
        <dbReference type="ARBA" id="ARBA00023136"/>
    </source>
</evidence>
<proteinExistence type="inferred from homology"/>